<dbReference type="Gene3D" id="3.40.50.150">
    <property type="entry name" value="Vaccinia Virus protein VP39"/>
    <property type="match status" value="1"/>
</dbReference>
<dbReference type="Pfam" id="PF00891">
    <property type="entry name" value="Methyltransf_2"/>
    <property type="match status" value="1"/>
</dbReference>
<protein>
    <recommendedName>
        <fullName evidence="5">O-methyltransferase C-terminal domain-containing protein</fullName>
    </recommendedName>
</protein>
<dbReference type="PANTHER" id="PTHR43712">
    <property type="entry name" value="PUTATIVE (AFU_ORTHOLOGUE AFUA_4G14580)-RELATED"/>
    <property type="match status" value="1"/>
</dbReference>
<dbReference type="PANTHER" id="PTHR43712:SF12">
    <property type="entry name" value="STERIGMATOCYSTIN 8-O-METHYLTRANSFERASE"/>
    <property type="match status" value="1"/>
</dbReference>
<keyword evidence="3" id="KW-0949">S-adenosyl-L-methionine</keyword>
<evidence type="ECO:0000313" key="6">
    <source>
        <dbReference type="EMBL" id="MDI1492390.1"/>
    </source>
</evidence>
<dbReference type="InterPro" id="IPR016461">
    <property type="entry name" value="COMT-like"/>
</dbReference>
<keyword evidence="1" id="KW-0489">Methyltransferase</keyword>
<dbReference type="SUPFAM" id="SSF53335">
    <property type="entry name" value="S-adenosyl-L-methionine-dependent methyltransferases"/>
    <property type="match status" value="1"/>
</dbReference>
<dbReference type="CDD" id="cd02440">
    <property type="entry name" value="AdoMet_MTases"/>
    <property type="match status" value="1"/>
</dbReference>
<dbReference type="EMBL" id="JAPUFD010000018">
    <property type="protein sequence ID" value="MDI1492390.1"/>
    <property type="molecule type" value="Genomic_DNA"/>
</dbReference>
<dbReference type="Proteomes" id="UP001161017">
    <property type="component" value="Unassembled WGS sequence"/>
</dbReference>
<dbReference type="GO" id="GO:0008171">
    <property type="term" value="F:O-methyltransferase activity"/>
    <property type="evidence" value="ECO:0007669"/>
    <property type="project" value="InterPro"/>
</dbReference>
<sequence length="415" mass="46178">MADTRMVQLATNPPHPSTKMVRSNLASSQKISAELARTPSTPAWSFTTSSWGHHSPSDPTAIDEIIQLNPISLQAIYKYDIPSKVPIHGDISFADLSAKCGLDLINLRRCLRFAMVYHYIFCEPRPGFVAHTAASRVLVDSPTARSGVGWFFDELFQASARTLEAKQKWGSDEPQHSGWSLSQNTDQSLWAHYAAHPEMAQRFAGCMSAIAGMVGRLPSFLVNGYPWTSVASSSSGKAKGTVVDIGGSKGTICIEMARAAPNLHFIVQDLPEMVHGAEAGVPADLKTRIDFMAHDMFTEQPVRGADVYPFRNVFHNWSDGHTVQALKALVSALKPGARVVVNDYFTPEPGTMTASKEREVRAMDMIMFTLFNAREREKRDWEMIFQQADPRFKDLRIWTPEGSALCIIECEWRNR</sequence>
<feature type="region of interest" description="Disordered" evidence="4">
    <location>
        <begin position="1"/>
        <end position="20"/>
    </location>
</feature>
<dbReference type="InterPro" id="IPR036388">
    <property type="entry name" value="WH-like_DNA-bd_sf"/>
</dbReference>
<dbReference type="PROSITE" id="PS51683">
    <property type="entry name" value="SAM_OMT_II"/>
    <property type="match status" value="1"/>
</dbReference>
<dbReference type="Gene3D" id="1.10.10.10">
    <property type="entry name" value="Winged helix-like DNA-binding domain superfamily/Winged helix DNA-binding domain"/>
    <property type="match status" value="1"/>
</dbReference>
<comment type="caution">
    <text evidence="6">The sequence shown here is derived from an EMBL/GenBank/DDBJ whole genome shotgun (WGS) entry which is preliminary data.</text>
</comment>
<proteinExistence type="predicted"/>
<keyword evidence="2" id="KW-0808">Transferase</keyword>
<name>A0AA43U007_9LECA</name>
<dbReference type="InterPro" id="IPR001077">
    <property type="entry name" value="COMT_C"/>
</dbReference>
<organism evidence="6 7">
    <name type="scientific">Ramalina farinacea</name>
    <dbReference type="NCBI Taxonomy" id="258253"/>
    <lineage>
        <taxon>Eukaryota</taxon>
        <taxon>Fungi</taxon>
        <taxon>Dikarya</taxon>
        <taxon>Ascomycota</taxon>
        <taxon>Pezizomycotina</taxon>
        <taxon>Lecanoromycetes</taxon>
        <taxon>OSLEUM clade</taxon>
        <taxon>Lecanoromycetidae</taxon>
        <taxon>Lecanorales</taxon>
        <taxon>Lecanorineae</taxon>
        <taxon>Ramalinaceae</taxon>
        <taxon>Ramalina</taxon>
    </lineage>
</organism>
<dbReference type="GO" id="GO:0032259">
    <property type="term" value="P:methylation"/>
    <property type="evidence" value="ECO:0007669"/>
    <property type="project" value="UniProtKB-KW"/>
</dbReference>
<accession>A0AA43U007</accession>
<evidence type="ECO:0000313" key="7">
    <source>
        <dbReference type="Proteomes" id="UP001161017"/>
    </source>
</evidence>
<evidence type="ECO:0000256" key="4">
    <source>
        <dbReference type="SAM" id="MobiDB-lite"/>
    </source>
</evidence>
<dbReference type="SUPFAM" id="SSF46785">
    <property type="entry name" value="Winged helix' DNA-binding domain"/>
    <property type="match status" value="1"/>
</dbReference>
<keyword evidence="7" id="KW-1185">Reference proteome</keyword>
<dbReference type="AlphaFoldDB" id="A0AA43U007"/>
<feature type="domain" description="O-methyltransferase C-terminal" evidence="5">
    <location>
        <begin position="241"/>
        <end position="388"/>
    </location>
</feature>
<gene>
    <name evidence="6" type="ORF">OHK93_003604</name>
</gene>
<evidence type="ECO:0000256" key="3">
    <source>
        <dbReference type="ARBA" id="ARBA00022691"/>
    </source>
</evidence>
<dbReference type="InterPro" id="IPR029063">
    <property type="entry name" value="SAM-dependent_MTases_sf"/>
</dbReference>
<evidence type="ECO:0000256" key="2">
    <source>
        <dbReference type="ARBA" id="ARBA00022679"/>
    </source>
</evidence>
<evidence type="ECO:0000256" key="1">
    <source>
        <dbReference type="ARBA" id="ARBA00022603"/>
    </source>
</evidence>
<dbReference type="InterPro" id="IPR036390">
    <property type="entry name" value="WH_DNA-bd_sf"/>
</dbReference>
<reference evidence="6" key="1">
    <citation type="journal article" date="2023" name="Genome Biol. Evol.">
        <title>First Whole Genome Sequence and Flow Cytometry Genome Size Data for the Lichen-Forming Fungus Ramalina farinacea (Ascomycota).</title>
        <authorList>
            <person name="Llewellyn T."/>
            <person name="Mian S."/>
            <person name="Hill R."/>
            <person name="Leitch I.J."/>
            <person name="Gaya E."/>
        </authorList>
    </citation>
    <scope>NUCLEOTIDE SEQUENCE</scope>
    <source>
        <strain evidence="6">LIQ254RAFAR</strain>
    </source>
</reference>
<evidence type="ECO:0000259" key="5">
    <source>
        <dbReference type="Pfam" id="PF00891"/>
    </source>
</evidence>